<gene>
    <name evidence="2" type="ORF">CC86DRAFT_295060</name>
</gene>
<evidence type="ECO:0000313" key="2">
    <source>
        <dbReference type="EMBL" id="KAF2825321.1"/>
    </source>
</evidence>
<dbReference type="PANTHER" id="PTHR38111">
    <property type="entry name" value="ZN(2)-C6 FUNGAL-TYPE DOMAIN-CONTAINING PROTEIN-RELATED"/>
    <property type="match status" value="1"/>
</dbReference>
<dbReference type="Proteomes" id="UP000799424">
    <property type="component" value="Unassembled WGS sequence"/>
</dbReference>
<organism evidence="2 3">
    <name type="scientific">Ophiobolus disseminans</name>
    <dbReference type="NCBI Taxonomy" id="1469910"/>
    <lineage>
        <taxon>Eukaryota</taxon>
        <taxon>Fungi</taxon>
        <taxon>Dikarya</taxon>
        <taxon>Ascomycota</taxon>
        <taxon>Pezizomycotina</taxon>
        <taxon>Dothideomycetes</taxon>
        <taxon>Pleosporomycetidae</taxon>
        <taxon>Pleosporales</taxon>
        <taxon>Pleosporineae</taxon>
        <taxon>Phaeosphaeriaceae</taxon>
        <taxon>Ophiobolus</taxon>
    </lineage>
</organism>
<accession>A0A6A6ZW84</accession>
<dbReference type="EMBL" id="MU006228">
    <property type="protein sequence ID" value="KAF2825321.1"/>
    <property type="molecule type" value="Genomic_DNA"/>
</dbReference>
<feature type="compositionally biased region" description="Low complexity" evidence="1">
    <location>
        <begin position="30"/>
        <end position="44"/>
    </location>
</feature>
<feature type="region of interest" description="Disordered" evidence="1">
    <location>
        <begin position="1"/>
        <end position="51"/>
    </location>
</feature>
<dbReference type="OrthoDB" id="3525185at2759"/>
<keyword evidence="3" id="KW-1185">Reference proteome</keyword>
<reference evidence="2" key="1">
    <citation type="journal article" date="2020" name="Stud. Mycol.">
        <title>101 Dothideomycetes genomes: a test case for predicting lifestyles and emergence of pathogens.</title>
        <authorList>
            <person name="Haridas S."/>
            <person name="Albert R."/>
            <person name="Binder M."/>
            <person name="Bloem J."/>
            <person name="Labutti K."/>
            <person name="Salamov A."/>
            <person name="Andreopoulos B."/>
            <person name="Baker S."/>
            <person name="Barry K."/>
            <person name="Bills G."/>
            <person name="Bluhm B."/>
            <person name="Cannon C."/>
            <person name="Castanera R."/>
            <person name="Culley D."/>
            <person name="Daum C."/>
            <person name="Ezra D."/>
            <person name="Gonzalez J."/>
            <person name="Henrissat B."/>
            <person name="Kuo A."/>
            <person name="Liang C."/>
            <person name="Lipzen A."/>
            <person name="Lutzoni F."/>
            <person name="Magnuson J."/>
            <person name="Mondo S."/>
            <person name="Nolan M."/>
            <person name="Ohm R."/>
            <person name="Pangilinan J."/>
            <person name="Park H.-J."/>
            <person name="Ramirez L."/>
            <person name="Alfaro M."/>
            <person name="Sun H."/>
            <person name="Tritt A."/>
            <person name="Yoshinaga Y."/>
            <person name="Zwiers L.-H."/>
            <person name="Turgeon B."/>
            <person name="Goodwin S."/>
            <person name="Spatafora J."/>
            <person name="Crous P."/>
            <person name="Grigoriev I."/>
        </authorList>
    </citation>
    <scope>NUCLEOTIDE SEQUENCE</scope>
    <source>
        <strain evidence="2">CBS 113818</strain>
    </source>
</reference>
<sequence>MTERIAKPRGRKKKETMRANVAMRAKDTGDSSSGRGSSISLSGSQPEAAPFHIPVQTPSIATERKDSADLECAITLKRYRQKTPTFYQPSNIKAEALDAAFLAHYVRLNASSRTYSPEIQWINHLPRLFAEATKPAVRLSLRAISMASYARSHHDPSIMVDSWRWYSVSLRAQRISLSKLKGDEIPEEGEVLVPIILTLYELYFGTAASSSMVHIGAAAKIMNMRGPSNCRTGAIWPLFKGIRNAEAHQSVIAGKPSVYSSPDWMTIPFIDMPRDAHQRIADIELMIPVCMEKLQTGGNLRVCFETRIPSGADLEPCRKLTIKLLADLHDWAASYPNLTTISDDPHDTWNVAKRSGLGLDIANEDSSSPPLPDSFISLIASMYLATKLTVNMLMHKMDTEGSTPPSTIPRYFEEACWCAETILRGAAIVEKAQTPGFDLVRSIAPLIIVICVGPKEGQSQAAREMLQRWGAKIGGLSSIMDMHMLSSTSTKRIDQK</sequence>
<protein>
    <submittedName>
        <fullName evidence="2">Uncharacterized protein</fullName>
    </submittedName>
</protein>
<evidence type="ECO:0000313" key="3">
    <source>
        <dbReference type="Proteomes" id="UP000799424"/>
    </source>
</evidence>
<evidence type="ECO:0000256" key="1">
    <source>
        <dbReference type="SAM" id="MobiDB-lite"/>
    </source>
</evidence>
<dbReference type="InterPro" id="IPR053178">
    <property type="entry name" value="Osmoadaptation_assoc"/>
</dbReference>
<dbReference type="AlphaFoldDB" id="A0A6A6ZW84"/>
<dbReference type="PANTHER" id="PTHR38111:SF11">
    <property type="entry name" value="TRANSCRIPTION FACTOR DOMAIN-CONTAINING PROTEIN-RELATED"/>
    <property type="match status" value="1"/>
</dbReference>
<name>A0A6A6ZW84_9PLEO</name>
<proteinExistence type="predicted"/>